<keyword evidence="2" id="KW-1185">Reference proteome</keyword>
<evidence type="ECO:0000313" key="2">
    <source>
        <dbReference type="Proteomes" id="UP000747542"/>
    </source>
</evidence>
<accession>A0A8J5TIU8</accession>
<gene>
    <name evidence="1" type="ORF">Hamer_G030903</name>
</gene>
<reference evidence="1" key="1">
    <citation type="journal article" date="2021" name="Sci. Adv.">
        <title>The American lobster genome reveals insights on longevity, neural, and immune adaptations.</title>
        <authorList>
            <person name="Polinski J.M."/>
            <person name="Zimin A.V."/>
            <person name="Clark K.F."/>
            <person name="Kohn A.B."/>
            <person name="Sadowski N."/>
            <person name="Timp W."/>
            <person name="Ptitsyn A."/>
            <person name="Khanna P."/>
            <person name="Romanova D.Y."/>
            <person name="Williams P."/>
            <person name="Greenwood S.J."/>
            <person name="Moroz L.L."/>
            <person name="Walt D.R."/>
            <person name="Bodnar A.G."/>
        </authorList>
    </citation>
    <scope>NUCLEOTIDE SEQUENCE</scope>
    <source>
        <strain evidence="1">GMGI-L3</strain>
    </source>
</reference>
<evidence type="ECO:0000313" key="1">
    <source>
        <dbReference type="EMBL" id="KAG7176204.1"/>
    </source>
</evidence>
<proteinExistence type="predicted"/>
<dbReference type="Proteomes" id="UP000747542">
    <property type="component" value="Unassembled WGS sequence"/>
</dbReference>
<organism evidence="1 2">
    <name type="scientific">Homarus americanus</name>
    <name type="common">American lobster</name>
    <dbReference type="NCBI Taxonomy" id="6706"/>
    <lineage>
        <taxon>Eukaryota</taxon>
        <taxon>Metazoa</taxon>
        <taxon>Ecdysozoa</taxon>
        <taxon>Arthropoda</taxon>
        <taxon>Crustacea</taxon>
        <taxon>Multicrustacea</taxon>
        <taxon>Malacostraca</taxon>
        <taxon>Eumalacostraca</taxon>
        <taxon>Eucarida</taxon>
        <taxon>Decapoda</taxon>
        <taxon>Pleocyemata</taxon>
        <taxon>Astacidea</taxon>
        <taxon>Nephropoidea</taxon>
        <taxon>Nephropidae</taxon>
        <taxon>Homarus</taxon>
    </lineage>
</organism>
<name>A0A8J5TIU8_HOMAM</name>
<comment type="caution">
    <text evidence="1">The sequence shown here is derived from an EMBL/GenBank/DDBJ whole genome shotgun (WGS) entry which is preliminary data.</text>
</comment>
<dbReference type="AlphaFoldDB" id="A0A8J5TIU8"/>
<protein>
    <submittedName>
        <fullName evidence="1">Uncharacterized protein</fullName>
    </submittedName>
</protein>
<sequence length="172" mass="18842">MLPLQHQQCGDQQPTCLPPQYQWCGGQQHVLPHNASSVSQQPRVALHNTSIMAALSRVASQCRVTANNHVLLHNTSSVTANHVTHNASMAANNHVLPTIPVVWRPTTVLPPQYQQCDGQQPRVTSTCQYYGGQQPRVTSTIPVVGQQPRIHPQYQQLAATTTCYLHNNSSGG</sequence>
<dbReference type="EMBL" id="JAHLQT010003727">
    <property type="protein sequence ID" value="KAG7176204.1"/>
    <property type="molecule type" value="Genomic_DNA"/>
</dbReference>